<protein>
    <recommendedName>
        <fullName evidence="7">NACHT domain-containing protein</fullName>
    </recommendedName>
</protein>
<sequence>MEALVAVGLAGNVVQFVQGAGALIALAKEIRDSGSPKALPQLEELSRTLIGHAAVLQSRLRASTPLTEENQNLLDLATECEQVGNNFIVYLGTFKNSSRSKAVGAVKTAIKYQWSSKKIDDFVDRLDRLRSSLMLAIVLACRTSAEGNNKEILAHLKEIQHDHQARQIHDQIGVVQAAIELLTNAVQNQTNEKIEAIQNEVQLCISKVLFLHREVLTNTEQPILERQILNWIDFRQNHWRYESVDSAYQQTFDWLFETSTTIQGWDCFSTHLRKDVNEPYFINGKAGSGKSTLMKFLHDHAKTKKLLKQWAGSKELVTLHFFFWHLGTDLQRSHAGMLRGILHAMLEKHPELIPAVFPKFYRNWENWNSDITPDYVEVKKAFAVMMEKCSYLKMAIFIDGVDEFEGDYRDMALLLRSLASSRVKLVISSRPLNGCLASLAGCPTLRVQDLTRKDMKVFVDGELSTHHLMTRLVRQFPAKAPQFALDIVEKAEGVFLWVKLVVHLLIQSLENGDTLDEMHALLTTLPSDLRDLYRRMFEKGVEYQKESAVMFQLNEKWLEVSRDQSLPGILMWYAINSPTAALDQPLGPMPSDQYDWGMSSLIKRIQSRCSGLLEIRYKGRTLDGLSEITVAQNGVSIDEIGWLTITYLHRTVHEFITLEDVWRDICDLTKDMSFTISTRLTAACLSTIKLARHSTQLHTGYVVAITQLLREVVDASPAMAHTYLMDLDRTMFKLETKVFSNPGDQSLTNHHMEHWSFTHLGAVDLRLFVALSYVDVYTYAAGEGILCNTMPIPSDMNQLARFAIVGHALTSWMKTGDRFPIPILRHRVRTMTFALEHIMAPEGTLSDLSLWHIGLVVCAKLEHDKRHHEAAQLLLVMLKTSSSPSNLWLLPLDPRHSLGWVWNKVEQSRDPTLTDPDSLLIRLRSALSSSTRDKILIEQSLHDSSQINERPSKSLKGGKNSRRSKKMKKRTAASSMGSF</sequence>
<evidence type="ECO:0000313" key="6">
    <source>
        <dbReference type="Proteomes" id="UP000663193"/>
    </source>
</evidence>
<dbReference type="VEuPathDB" id="FungiDB:JI435_137210"/>
<organism evidence="5 6">
    <name type="scientific">Phaeosphaeria nodorum (strain SN15 / ATCC MYA-4574 / FGSC 10173)</name>
    <name type="common">Glume blotch fungus</name>
    <name type="synonym">Parastagonospora nodorum</name>
    <dbReference type="NCBI Taxonomy" id="321614"/>
    <lineage>
        <taxon>Eukaryota</taxon>
        <taxon>Fungi</taxon>
        <taxon>Dikarya</taxon>
        <taxon>Ascomycota</taxon>
        <taxon>Pezizomycotina</taxon>
        <taxon>Dothideomycetes</taxon>
        <taxon>Pleosporomycetidae</taxon>
        <taxon>Pleosporales</taxon>
        <taxon>Pleosporineae</taxon>
        <taxon>Phaeosphaeriaceae</taxon>
        <taxon>Parastagonospora</taxon>
    </lineage>
</organism>
<feature type="domain" description="DUF7791" evidence="4">
    <location>
        <begin position="543"/>
        <end position="698"/>
    </location>
</feature>
<dbReference type="PANTHER" id="PTHR10039">
    <property type="entry name" value="AMELOGENIN"/>
    <property type="match status" value="1"/>
</dbReference>
<dbReference type="SUPFAM" id="SSF52540">
    <property type="entry name" value="P-loop containing nucleoside triphosphate hydrolases"/>
    <property type="match status" value="1"/>
</dbReference>
<name>A0A7U2FIK4_PHANO</name>
<proteinExistence type="predicted"/>
<evidence type="ECO:0000313" key="5">
    <source>
        <dbReference type="EMBL" id="QRD03850.1"/>
    </source>
</evidence>
<feature type="region of interest" description="Disordered" evidence="2">
    <location>
        <begin position="940"/>
        <end position="979"/>
    </location>
</feature>
<dbReference type="OrthoDB" id="443402at2759"/>
<evidence type="ECO:0000256" key="2">
    <source>
        <dbReference type="SAM" id="MobiDB-lite"/>
    </source>
</evidence>
<feature type="compositionally biased region" description="Basic residues" evidence="2">
    <location>
        <begin position="959"/>
        <end position="971"/>
    </location>
</feature>
<dbReference type="Gene3D" id="3.40.50.300">
    <property type="entry name" value="P-loop containing nucleotide triphosphate hydrolases"/>
    <property type="match status" value="1"/>
</dbReference>
<evidence type="ECO:0000259" key="4">
    <source>
        <dbReference type="Pfam" id="PF25053"/>
    </source>
</evidence>
<keyword evidence="6" id="KW-1185">Reference proteome</keyword>
<evidence type="ECO:0000256" key="1">
    <source>
        <dbReference type="ARBA" id="ARBA00022737"/>
    </source>
</evidence>
<gene>
    <name evidence="5" type="ORF">JI435_137210</name>
</gene>
<dbReference type="InterPro" id="IPR056884">
    <property type="entry name" value="NPHP3-like_N"/>
</dbReference>
<reference evidence="6" key="1">
    <citation type="journal article" date="2021" name="BMC Genomics">
        <title>Chromosome-level genome assembly and manually-curated proteome of model necrotroph Parastagonospora nodorum Sn15 reveals a genome-wide trove of candidate effector homologs, and redundancy of virulence-related functions within an accessory chromosome.</title>
        <authorList>
            <person name="Bertazzoni S."/>
            <person name="Jones D.A.B."/>
            <person name="Phan H.T."/>
            <person name="Tan K.-C."/>
            <person name="Hane J.K."/>
        </authorList>
    </citation>
    <scope>NUCLEOTIDE SEQUENCE [LARGE SCALE GENOMIC DNA]</scope>
    <source>
        <strain evidence="6">SN15 / ATCC MYA-4574 / FGSC 10173)</strain>
    </source>
</reference>
<keyword evidence="1" id="KW-0677">Repeat</keyword>
<dbReference type="InterPro" id="IPR027417">
    <property type="entry name" value="P-loop_NTPase"/>
</dbReference>
<dbReference type="Proteomes" id="UP000663193">
    <property type="component" value="Chromosome 16"/>
</dbReference>
<dbReference type="InterPro" id="IPR056693">
    <property type="entry name" value="DUF7791"/>
</dbReference>
<evidence type="ECO:0008006" key="7">
    <source>
        <dbReference type="Google" id="ProtNLM"/>
    </source>
</evidence>
<dbReference type="AlphaFoldDB" id="A0A7U2FIK4"/>
<dbReference type="Pfam" id="PF25053">
    <property type="entry name" value="DUF7791"/>
    <property type="match status" value="1"/>
</dbReference>
<accession>A0A7U2FIK4</accession>
<dbReference type="EMBL" id="CP069038">
    <property type="protein sequence ID" value="QRD03850.1"/>
    <property type="molecule type" value="Genomic_DNA"/>
</dbReference>
<dbReference type="PANTHER" id="PTHR10039:SF5">
    <property type="entry name" value="NACHT DOMAIN-CONTAINING PROTEIN"/>
    <property type="match status" value="1"/>
</dbReference>
<dbReference type="Pfam" id="PF24883">
    <property type="entry name" value="NPHP3_N"/>
    <property type="match status" value="1"/>
</dbReference>
<evidence type="ECO:0000259" key="3">
    <source>
        <dbReference type="Pfam" id="PF24883"/>
    </source>
</evidence>
<feature type="domain" description="Nephrocystin 3-like N-terminal" evidence="3">
    <location>
        <begin position="251"/>
        <end position="430"/>
    </location>
</feature>